<dbReference type="SUPFAM" id="SSF54523">
    <property type="entry name" value="Pili subunits"/>
    <property type="match status" value="1"/>
</dbReference>
<reference evidence="3" key="1">
    <citation type="journal article" date="2019" name="Int. J. Syst. Evol. Microbiol.">
        <title>The Global Catalogue of Microorganisms (GCM) 10K type strain sequencing project: providing services to taxonomists for standard genome sequencing and annotation.</title>
        <authorList>
            <consortium name="The Broad Institute Genomics Platform"/>
            <consortium name="The Broad Institute Genome Sequencing Center for Infectious Disease"/>
            <person name="Wu L."/>
            <person name="Ma J."/>
        </authorList>
    </citation>
    <scope>NUCLEOTIDE SEQUENCE [LARGE SCALE GENOMIC DNA]</scope>
    <source>
        <strain evidence="3">JCM 32226</strain>
    </source>
</reference>
<evidence type="ECO:0000256" key="1">
    <source>
        <dbReference type="SAM" id="Phobius"/>
    </source>
</evidence>
<sequence>MKRSAGFTLIELVIVIIILGILAVTAAPKFINLQSDARESTLSGLKAAMESASSLVYSKAVINGVENASNSSVTINNASVATVYGYPAATSAALTAVLDLSSNDWAWGEVASGGVYAYPDGVSGSESTCSVTYAAPDASGARPTITVQTGC</sequence>
<dbReference type="InterPro" id="IPR045584">
    <property type="entry name" value="Pilin-like"/>
</dbReference>
<keyword evidence="3" id="KW-1185">Reference proteome</keyword>
<keyword evidence="1" id="KW-0812">Transmembrane</keyword>
<keyword evidence="1" id="KW-1133">Transmembrane helix</keyword>
<organism evidence="2 3">
    <name type="scientific">Pseudaeromonas paramecii</name>
    <dbReference type="NCBI Taxonomy" id="2138166"/>
    <lineage>
        <taxon>Bacteria</taxon>
        <taxon>Pseudomonadati</taxon>
        <taxon>Pseudomonadota</taxon>
        <taxon>Gammaproteobacteria</taxon>
        <taxon>Aeromonadales</taxon>
        <taxon>Aeromonadaceae</taxon>
        <taxon>Pseudaeromonas</taxon>
    </lineage>
</organism>
<proteinExistence type="predicted"/>
<accession>A0ABP8QJR2</accession>
<comment type="caution">
    <text evidence="2">The sequence shown here is derived from an EMBL/GenBank/DDBJ whole genome shotgun (WGS) entry which is preliminary data.</text>
</comment>
<dbReference type="NCBIfam" id="TIGR02532">
    <property type="entry name" value="IV_pilin_GFxxxE"/>
    <property type="match status" value="1"/>
</dbReference>
<dbReference type="Proteomes" id="UP001501321">
    <property type="component" value="Unassembled WGS sequence"/>
</dbReference>
<dbReference type="InterPro" id="IPR012902">
    <property type="entry name" value="N_methyl_site"/>
</dbReference>
<dbReference type="EMBL" id="BAABFC010000030">
    <property type="protein sequence ID" value="GAA4504584.1"/>
    <property type="molecule type" value="Genomic_DNA"/>
</dbReference>
<name>A0ABP8QJR2_9GAMM</name>
<dbReference type="RefSeq" id="WP_345015105.1">
    <property type="nucleotide sequence ID" value="NZ_BAABFC010000030.1"/>
</dbReference>
<evidence type="ECO:0000313" key="3">
    <source>
        <dbReference type="Proteomes" id="UP001501321"/>
    </source>
</evidence>
<gene>
    <name evidence="2" type="ORF">GCM10023095_32750</name>
</gene>
<evidence type="ECO:0000313" key="2">
    <source>
        <dbReference type="EMBL" id="GAA4504584.1"/>
    </source>
</evidence>
<protein>
    <submittedName>
        <fullName evidence="2">Type II secretion system protein</fullName>
    </submittedName>
</protein>
<feature type="transmembrane region" description="Helical" evidence="1">
    <location>
        <begin position="12"/>
        <end position="31"/>
    </location>
</feature>
<keyword evidence="1" id="KW-0472">Membrane</keyword>
<dbReference type="Gene3D" id="3.30.700.10">
    <property type="entry name" value="Glycoprotein, Type 4 Pilin"/>
    <property type="match status" value="1"/>
</dbReference>
<dbReference type="PROSITE" id="PS00409">
    <property type="entry name" value="PROKAR_NTER_METHYL"/>
    <property type="match status" value="1"/>
</dbReference>
<dbReference type="Pfam" id="PF07963">
    <property type="entry name" value="N_methyl"/>
    <property type="match status" value="1"/>
</dbReference>